<gene>
    <name evidence="2" type="ORF">E4U82_10605</name>
</gene>
<organism evidence="2 3">
    <name type="scientific">Lentibacillus salicampi</name>
    <dbReference type="NCBI Taxonomy" id="175306"/>
    <lineage>
        <taxon>Bacteria</taxon>
        <taxon>Bacillati</taxon>
        <taxon>Bacillota</taxon>
        <taxon>Bacilli</taxon>
        <taxon>Bacillales</taxon>
        <taxon>Bacillaceae</taxon>
        <taxon>Lentibacillus</taxon>
    </lineage>
</organism>
<dbReference type="Proteomes" id="UP000298484">
    <property type="component" value="Unassembled WGS sequence"/>
</dbReference>
<protein>
    <submittedName>
        <fullName evidence="2">Diphthine--ammonia ligase</fullName>
        <ecNumber evidence="2">6.3.1.14</ecNumber>
    </submittedName>
</protein>
<comment type="caution">
    <text evidence="2">The sequence shown here is derived from an EMBL/GenBank/DDBJ whole genome shotgun (WGS) entry which is preliminary data.</text>
</comment>
<evidence type="ECO:0000259" key="1">
    <source>
        <dbReference type="Pfam" id="PF01902"/>
    </source>
</evidence>
<sequence>MIKKVALSFSGGKDSCLALYYLQKQDVQVACMLTTAWKGNQKTVAHDEKRERIVRQADRLEIPVHFIKTDFSTYSEDFVYRIKDMKRRYGIDGMAFGDIYLEGHREWGEQVAAEAGVEAVYPLWSDEKEVLGLLREFVALGFQAEVVKVDAEKLPESWVGRHVDDTFVADILTYRDVCPMGESGEYHTYVVDGPIFRRRP</sequence>
<dbReference type="EMBL" id="SRHY01000016">
    <property type="protein sequence ID" value="TFJ92727.1"/>
    <property type="molecule type" value="Genomic_DNA"/>
</dbReference>
<dbReference type="CDD" id="cd01994">
    <property type="entry name" value="AANH_PF0828-like"/>
    <property type="match status" value="1"/>
</dbReference>
<dbReference type="EC" id="6.3.1.14" evidence="2"/>
<keyword evidence="3" id="KW-1185">Reference proteome</keyword>
<dbReference type="Pfam" id="PF01902">
    <property type="entry name" value="Diphthami_syn_2"/>
    <property type="match status" value="1"/>
</dbReference>
<proteinExistence type="predicted"/>
<dbReference type="SUPFAM" id="SSF52402">
    <property type="entry name" value="Adenine nucleotide alpha hydrolases-like"/>
    <property type="match status" value="1"/>
</dbReference>
<accession>A0A4Y9AC21</accession>
<reference evidence="2 3" key="1">
    <citation type="submission" date="2019-03" db="EMBL/GenBank/DDBJ databases">
        <title>Genome sequence of Lentibacillus salicampi ATCC BAA-719.</title>
        <authorList>
            <person name="Maclea K.S."/>
            <person name="Simoes Junior M."/>
        </authorList>
    </citation>
    <scope>NUCLEOTIDE SEQUENCE [LARGE SCALE GENOMIC DNA]</scope>
    <source>
        <strain evidence="2 3">ATCC BAA-719</strain>
    </source>
</reference>
<dbReference type="NCBIfam" id="TIGR00290">
    <property type="entry name" value="MJ0570_dom"/>
    <property type="match status" value="1"/>
</dbReference>
<dbReference type="GO" id="GO:0017178">
    <property type="term" value="F:diphthine-ammonia ligase activity"/>
    <property type="evidence" value="ECO:0007669"/>
    <property type="project" value="UniProtKB-EC"/>
</dbReference>
<dbReference type="InterPro" id="IPR002761">
    <property type="entry name" value="Diphthami_syn_dom"/>
</dbReference>
<keyword evidence="2" id="KW-0436">Ligase</keyword>
<dbReference type="InterPro" id="IPR014729">
    <property type="entry name" value="Rossmann-like_a/b/a_fold"/>
</dbReference>
<dbReference type="Gene3D" id="3.90.1490.10">
    <property type="entry name" value="putative n-type atp pyrophosphatase, domain 2"/>
    <property type="match status" value="1"/>
</dbReference>
<feature type="domain" description="Diphthamide synthase" evidence="1">
    <location>
        <begin position="4"/>
        <end position="199"/>
    </location>
</feature>
<evidence type="ECO:0000313" key="2">
    <source>
        <dbReference type="EMBL" id="TFJ92727.1"/>
    </source>
</evidence>
<evidence type="ECO:0000313" key="3">
    <source>
        <dbReference type="Proteomes" id="UP000298484"/>
    </source>
</evidence>
<dbReference type="OrthoDB" id="3572539at2"/>
<name>A0A4Y9AC21_9BACI</name>
<dbReference type="AlphaFoldDB" id="A0A4Y9AC21"/>
<dbReference type="RefSeq" id="WP_135110172.1">
    <property type="nucleotide sequence ID" value="NZ_SRHY01000016.1"/>
</dbReference>
<dbReference type="Gene3D" id="3.40.50.620">
    <property type="entry name" value="HUPs"/>
    <property type="match status" value="1"/>
</dbReference>